<dbReference type="RefSeq" id="WP_109621480.1">
    <property type="nucleotide sequence ID" value="NZ_PPEI02000003.1"/>
</dbReference>
<evidence type="ECO:0000256" key="3">
    <source>
        <dbReference type="ARBA" id="ARBA00022452"/>
    </source>
</evidence>
<feature type="domain" description="TonB-dependent receptor plug" evidence="13">
    <location>
        <begin position="50"/>
        <end position="157"/>
    </location>
</feature>
<keyword evidence="2 10" id="KW-0813">Transport</keyword>
<evidence type="ECO:0000259" key="12">
    <source>
        <dbReference type="Pfam" id="PF00593"/>
    </source>
</evidence>
<evidence type="ECO:0000256" key="6">
    <source>
        <dbReference type="ARBA" id="ARBA00023077"/>
    </source>
</evidence>
<dbReference type="SUPFAM" id="SSF56935">
    <property type="entry name" value="Porins"/>
    <property type="match status" value="1"/>
</dbReference>
<evidence type="ECO:0000313" key="15">
    <source>
        <dbReference type="Proteomes" id="UP000236182"/>
    </source>
</evidence>
<dbReference type="InterPro" id="IPR000531">
    <property type="entry name" value="Beta-barrel_TonB"/>
</dbReference>
<dbReference type="OrthoDB" id="9768177at2"/>
<dbReference type="InterPro" id="IPR023997">
    <property type="entry name" value="TonB-dep_OMP_SusC/RagA_CS"/>
</dbReference>
<dbReference type="InterPro" id="IPR012910">
    <property type="entry name" value="Plug_dom"/>
</dbReference>
<evidence type="ECO:0000256" key="2">
    <source>
        <dbReference type="ARBA" id="ARBA00022448"/>
    </source>
</evidence>
<dbReference type="Pfam" id="PF07715">
    <property type="entry name" value="Plug"/>
    <property type="match status" value="1"/>
</dbReference>
<evidence type="ECO:0000256" key="5">
    <source>
        <dbReference type="ARBA" id="ARBA00022729"/>
    </source>
</evidence>
<keyword evidence="7 10" id="KW-0472">Membrane</keyword>
<comment type="subcellular location">
    <subcellularLocation>
        <location evidence="1 10">Cell outer membrane</location>
        <topology evidence="1 10">Multi-pass membrane protein</topology>
    </subcellularLocation>
</comment>
<gene>
    <name evidence="14" type="ORF">C1638_012645</name>
</gene>
<evidence type="ECO:0000313" key="14">
    <source>
        <dbReference type="EMBL" id="PWN64724.1"/>
    </source>
</evidence>
<dbReference type="Gene3D" id="2.170.130.10">
    <property type="entry name" value="TonB-dependent receptor, plug domain"/>
    <property type="match status" value="1"/>
</dbReference>
<keyword evidence="3 10" id="KW-1134">Transmembrane beta strand</keyword>
<keyword evidence="15" id="KW-1185">Reference proteome</keyword>
<dbReference type="NCBIfam" id="TIGR04057">
    <property type="entry name" value="SusC_RagA_signa"/>
    <property type="match status" value="1"/>
</dbReference>
<evidence type="ECO:0000256" key="10">
    <source>
        <dbReference type="PROSITE-ProRule" id="PRU01360"/>
    </source>
</evidence>
<dbReference type="InterPro" id="IPR037066">
    <property type="entry name" value="Plug_dom_sf"/>
</dbReference>
<keyword evidence="5" id="KW-0732">Signal</keyword>
<evidence type="ECO:0000256" key="9">
    <source>
        <dbReference type="ARBA" id="ARBA00023237"/>
    </source>
</evidence>
<dbReference type="Pfam" id="PF00593">
    <property type="entry name" value="TonB_dep_Rec_b-barrel"/>
    <property type="match status" value="1"/>
</dbReference>
<dbReference type="FunFam" id="2.170.130.10:FF:000003">
    <property type="entry name" value="SusC/RagA family TonB-linked outer membrane protein"/>
    <property type="match status" value="1"/>
</dbReference>
<keyword evidence="9 10" id="KW-0998">Cell outer membrane</keyword>
<dbReference type="InterPro" id="IPR036942">
    <property type="entry name" value="Beta-barrel_TonB_sf"/>
</dbReference>
<comment type="similarity">
    <text evidence="10 11">Belongs to the TonB-dependent receptor family.</text>
</comment>
<dbReference type="Proteomes" id="UP000236182">
    <property type="component" value="Unassembled WGS sequence"/>
</dbReference>
<dbReference type="NCBIfam" id="TIGR04056">
    <property type="entry name" value="OMP_RagA_SusC"/>
    <property type="match status" value="1"/>
</dbReference>
<dbReference type="EMBL" id="PPEI02000003">
    <property type="protein sequence ID" value="PWN64724.1"/>
    <property type="molecule type" value="Genomic_DNA"/>
</dbReference>
<keyword evidence="4 10" id="KW-0812">Transmembrane</keyword>
<dbReference type="GO" id="GO:0009279">
    <property type="term" value="C:cell outer membrane"/>
    <property type="evidence" value="ECO:0007669"/>
    <property type="project" value="UniProtKB-SubCell"/>
</dbReference>
<organism evidence="14 15">
    <name type="scientific">Chryseobacterium oncorhynchi</name>
    <dbReference type="NCBI Taxonomy" id="741074"/>
    <lineage>
        <taxon>Bacteria</taxon>
        <taxon>Pseudomonadati</taxon>
        <taxon>Bacteroidota</taxon>
        <taxon>Flavobacteriia</taxon>
        <taxon>Flavobacteriales</taxon>
        <taxon>Weeksellaceae</taxon>
        <taxon>Chryseobacterium group</taxon>
        <taxon>Chryseobacterium</taxon>
    </lineage>
</organism>
<comment type="caution">
    <text evidence="14">The sequence shown here is derived from an EMBL/GenBank/DDBJ whole genome shotgun (WGS) entry which is preliminary data.</text>
</comment>
<evidence type="ECO:0000256" key="1">
    <source>
        <dbReference type="ARBA" id="ARBA00004571"/>
    </source>
</evidence>
<evidence type="ECO:0000256" key="7">
    <source>
        <dbReference type="ARBA" id="ARBA00023136"/>
    </source>
</evidence>
<evidence type="ECO:0000259" key="13">
    <source>
        <dbReference type="Pfam" id="PF07715"/>
    </source>
</evidence>
<name>A0A316WTJ3_9FLAO</name>
<dbReference type="InterPro" id="IPR023996">
    <property type="entry name" value="TonB-dep_OMP_SusC/RagA"/>
</dbReference>
<feature type="domain" description="TonB-dependent receptor-like beta-barrel" evidence="12">
    <location>
        <begin position="380"/>
        <end position="864"/>
    </location>
</feature>
<keyword evidence="6 11" id="KW-0798">TonB box</keyword>
<dbReference type="AlphaFoldDB" id="A0A316WTJ3"/>
<protein>
    <submittedName>
        <fullName evidence="14">SusC/RagA family TonB-linked outer membrane protein</fullName>
    </submittedName>
</protein>
<reference evidence="14" key="1">
    <citation type="submission" date="2018-04" db="EMBL/GenBank/DDBJ databases">
        <title>Draft Genome Sequences of Chryseobacterium lactis NCTC11390T isolated from milk, Chryseobacterium oncorhynchi 701B-08T from rainbow trout, and Chryseobacterium viscerum 687B-08T from diseased fish.</title>
        <authorList>
            <person name="Jeong J.-J."/>
            <person name="Lee Y.J."/>
            <person name="Pathiraja D."/>
            <person name="Park B."/>
            <person name="Choi I.-G."/>
            <person name="Kim K.D."/>
        </authorList>
    </citation>
    <scope>NUCLEOTIDE SEQUENCE [LARGE SCALE GENOMIC DNA]</scope>
    <source>
        <strain evidence="14">701B-08</strain>
    </source>
</reference>
<accession>A0A316WTJ3</accession>
<dbReference type="InterPro" id="IPR039426">
    <property type="entry name" value="TonB-dep_rcpt-like"/>
</dbReference>
<dbReference type="Gene3D" id="2.40.170.20">
    <property type="entry name" value="TonB-dependent receptor, beta-barrel domain"/>
    <property type="match status" value="1"/>
</dbReference>
<evidence type="ECO:0000256" key="11">
    <source>
        <dbReference type="RuleBase" id="RU003357"/>
    </source>
</evidence>
<keyword evidence="8" id="KW-0675">Receptor</keyword>
<dbReference type="PANTHER" id="PTHR30069">
    <property type="entry name" value="TONB-DEPENDENT OUTER MEMBRANE RECEPTOR"/>
    <property type="match status" value="1"/>
</dbReference>
<evidence type="ECO:0000256" key="8">
    <source>
        <dbReference type="ARBA" id="ARBA00023170"/>
    </source>
</evidence>
<dbReference type="GO" id="GO:0044718">
    <property type="term" value="P:siderophore transmembrane transport"/>
    <property type="evidence" value="ECO:0007669"/>
    <property type="project" value="TreeGrafter"/>
</dbReference>
<dbReference type="PANTHER" id="PTHR30069:SF29">
    <property type="entry name" value="HEMOGLOBIN AND HEMOGLOBIN-HAPTOGLOBIN-BINDING PROTEIN 1-RELATED"/>
    <property type="match status" value="1"/>
</dbReference>
<evidence type="ECO:0000256" key="4">
    <source>
        <dbReference type="ARBA" id="ARBA00022692"/>
    </source>
</evidence>
<sequence>MNVKLRVLSAGVLFFMGGQTLLAQKKTNDTISETKEIDEVVVVAFGTQKKQSIAGSVAKIDAKELANVQSSNMITSLSGKVGGVQITTNSGQPGDPPQVRFRGLGSLSSSNNPLYVVDGMPFNGNISALNNNDIESITFLKDASANALYGSRGANGVVMITTKKGKKGKMNVTFDTKFGVNSRAVKEYDLITDPGEFYQVYFERLRITNMAQGMNYADASAAAAADLIDGDEGLRYNAYNVPGEQLIDPVTGKLNPNAKLLYQDDWQKEMFKPNTRQEYNVSLQAGSEKLNTYFSMGYLNDQGFLLNSGFKRFTGRSKVDYQITDKLKLSTSFNYTRADQTAPNSQSGNSQYSNLIGWGRNIAPIYPIWARNADGSLKYTREGDVMYDFGHTGNPNGMGLMRPYGAGLNAYAKAQLDQVRNIEDNINGRASLSWDFFDGFNFTYNFGVDILNGNYSGYGNPLGGDYYGYNGQVRSSTSFEQTFNNQQLLSWKKNFGKHNLDIMIGHENNDYTAKYLSGTRTNLVIPGLNNVSNGSRFSDLNGYNDYYNVEGFLSRVNYGYDNKYFVNASFRRDGSSVFSPENRWGNFFGLGGAWMVSNEDFLKGNKAITSLKLKASYGEQGNDALFYPASATINHRSYFGYARNYKAYQSQWENIPDAGGNTSIVEVYVGNDNIKWETSKNFNTGFELELFNRVNIDVEYFQRKVKDLLFNFPLQGSTGKEFQSRNVGDMQNTGVELNISADIIKGEDFNWSVFGNGTYYKNKVTYLPSSFVSGLFKFDEGKEAYTYYMRKFAGVNAANGNGIWYVDTKDANGNVTGQTTTENYAAASFYSLDKSANPKYYGGFGTKVGYKGINLSVNFGYQFGGYMYDATYAGMLQSRSSGDVTNFHKDIYNTWTPNNTNASMPAVDRARQNNMGASDLFLIKSDYISLEDASITYDLSKNLLPEGVSGVTFGVFGTNLALWSKRKGMDPRLTNLGSPLATNGTSLNKYGAQRTISFGLTVKF</sequence>
<dbReference type="PROSITE" id="PS52016">
    <property type="entry name" value="TONB_DEPENDENT_REC_3"/>
    <property type="match status" value="1"/>
</dbReference>
<dbReference type="GO" id="GO:0015344">
    <property type="term" value="F:siderophore uptake transmembrane transporter activity"/>
    <property type="evidence" value="ECO:0007669"/>
    <property type="project" value="TreeGrafter"/>
</dbReference>
<proteinExistence type="inferred from homology"/>